<dbReference type="EMBL" id="CP002857">
    <property type="protein sequence ID" value="AEI08742.1"/>
    <property type="molecule type" value="Genomic_DNA"/>
</dbReference>
<name>F8DXU5_CORRG</name>
<protein>
    <submittedName>
        <fullName evidence="3">Uncharacterized protein</fullName>
    </submittedName>
</protein>
<evidence type="ECO:0000256" key="1">
    <source>
        <dbReference type="SAM" id="MobiDB-lite"/>
    </source>
</evidence>
<gene>
    <name evidence="3" type="ordered locus">CRES_0379</name>
</gene>
<feature type="region of interest" description="Disordered" evidence="1">
    <location>
        <begin position="37"/>
        <end position="93"/>
    </location>
</feature>
<keyword evidence="2" id="KW-1133">Transmembrane helix</keyword>
<accession>F8DXU5</accession>
<organism evidence="3 4">
    <name type="scientific">Corynebacterium resistens (strain DSM 45100 / JCM 12819 / GTC 2026 / SICGH 158)</name>
    <dbReference type="NCBI Taxonomy" id="662755"/>
    <lineage>
        <taxon>Bacteria</taxon>
        <taxon>Bacillati</taxon>
        <taxon>Actinomycetota</taxon>
        <taxon>Actinomycetes</taxon>
        <taxon>Mycobacteriales</taxon>
        <taxon>Corynebacteriaceae</taxon>
        <taxon>Corynebacterium</taxon>
    </lineage>
</organism>
<feature type="compositionally biased region" description="Acidic residues" evidence="1">
    <location>
        <begin position="58"/>
        <end position="70"/>
    </location>
</feature>
<evidence type="ECO:0000313" key="4">
    <source>
        <dbReference type="Proteomes" id="UP000000492"/>
    </source>
</evidence>
<dbReference type="HOGENOM" id="CLU_857157_0_0_11"/>
<keyword evidence="2" id="KW-0812">Transmembrane</keyword>
<feature type="region of interest" description="Disordered" evidence="1">
    <location>
        <begin position="344"/>
        <end position="399"/>
    </location>
</feature>
<feature type="transmembrane region" description="Helical" evidence="2">
    <location>
        <begin position="318"/>
        <end position="336"/>
    </location>
</feature>
<sequence length="399" mass="44634">MPELGESKEERLARVAVEAWRLNHPNRGMLEVLVGSSEELREYDPSFPDTFVEKVERENEEEKESEEPSTESDSSTRDPEVADSGSVGAVASKDDGAALRAELKEATNDPGVKGKIAQILSEMSESYRVLVRQDRKTIARLKDLTNVKVSLDKSSNEVEDGKFGYETTISEPFLQLTKNFTGAYLVEVVVKTRGELVKFDPPAGSRAAAREKAMEESPTKRWLYPLLSGLGKGGWALVVFVIGPLISKVIDLIWSLIEPFIPDWELPSIPWPHIDWPEIHLPSIPWPYISRPHIDLPDWQMPEWLRSVLHAIGVAMDYSKIWMPIVIGLVVGMLAVRRNRKSQTAKEKWGESSGTQVTANERDGDSTTEALKECSPQLEETEGKRASGRAINNESDDQK</sequence>
<keyword evidence="4" id="KW-1185">Reference proteome</keyword>
<reference evidence="3 4" key="1">
    <citation type="journal article" date="2012" name="BMC Genomics">
        <title>Complete genome sequence, lifestyle, and multi-drug resistance of the human pathogen Corynebacterium resistens DSM 45100 isolated from blood samples of a leukemia patient.</title>
        <authorList>
            <person name="Schroder J."/>
            <person name="Maus I."/>
            <person name="Meyer K."/>
            <person name="Wordemann S."/>
            <person name="Blom J."/>
            <person name="Jaenicke S."/>
            <person name="Schneider J."/>
            <person name="Trost E."/>
            <person name="Tauch A."/>
        </authorList>
    </citation>
    <scope>NUCLEOTIDE SEQUENCE [LARGE SCALE GENOMIC DNA]</scope>
    <source>
        <strain evidence="4">DSM 45100 / JCM 12819 / CCUG 50093 / GTC 2026 / SICGH 158</strain>
    </source>
</reference>
<proteinExistence type="predicted"/>
<dbReference type="Proteomes" id="UP000000492">
    <property type="component" value="Chromosome"/>
</dbReference>
<dbReference type="eggNOG" id="ENOG5030IPI">
    <property type="taxonomic scope" value="Bacteria"/>
</dbReference>
<keyword evidence="2" id="KW-0472">Membrane</keyword>
<dbReference type="STRING" id="662755.CRES_0379"/>
<dbReference type="AlphaFoldDB" id="F8DXU5"/>
<evidence type="ECO:0000256" key="2">
    <source>
        <dbReference type="SAM" id="Phobius"/>
    </source>
</evidence>
<dbReference type="KEGG" id="crd:CRES_0379"/>
<evidence type="ECO:0000313" key="3">
    <source>
        <dbReference type="EMBL" id="AEI08742.1"/>
    </source>
</evidence>